<dbReference type="EMBL" id="JEOB01000001">
    <property type="protein sequence ID" value="EXM40725.1"/>
    <property type="molecule type" value="Genomic_DNA"/>
</dbReference>
<dbReference type="SMART" id="SM00327">
    <property type="entry name" value="VWA"/>
    <property type="match status" value="1"/>
</dbReference>
<dbReference type="PANTHER" id="PTHR10579">
    <property type="entry name" value="CALCIUM-ACTIVATED CHLORIDE CHANNEL REGULATOR"/>
    <property type="match status" value="1"/>
</dbReference>
<feature type="domain" description="VWFA" evidence="2">
    <location>
        <begin position="400"/>
        <end position="573"/>
    </location>
</feature>
<organism evidence="3 5">
    <name type="scientific">Ruminococcus albus SY3</name>
    <dbReference type="NCBI Taxonomy" id="1341156"/>
    <lineage>
        <taxon>Bacteria</taxon>
        <taxon>Bacillati</taxon>
        <taxon>Bacillota</taxon>
        <taxon>Clostridia</taxon>
        <taxon>Eubacteriales</taxon>
        <taxon>Oscillospiraceae</taxon>
        <taxon>Ruminococcus</taxon>
    </lineage>
</organism>
<evidence type="ECO:0000259" key="2">
    <source>
        <dbReference type="PROSITE" id="PS50234"/>
    </source>
</evidence>
<keyword evidence="1" id="KW-1133">Transmembrane helix</keyword>
<dbReference type="Pfam" id="PF13531">
    <property type="entry name" value="SBP_bac_11"/>
    <property type="match status" value="1"/>
</dbReference>
<dbReference type="OrthoDB" id="1814775at2"/>
<proteinExistence type="predicted"/>
<keyword evidence="1" id="KW-0812">Transmembrane</keyword>
<dbReference type="PROSITE" id="PS50234">
    <property type="entry name" value="VWFA"/>
    <property type="match status" value="1"/>
</dbReference>
<dbReference type="InterPro" id="IPR018247">
    <property type="entry name" value="EF_Hand_1_Ca_BS"/>
</dbReference>
<dbReference type="SUPFAM" id="SSF53300">
    <property type="entry name" value="vWA-like"/>
    <property type="match status" value="1"/>
</dbReference>
<dbReference type="CDD" id="cd00198">
    <property type="entry name" value="vWFA"/>
    <property type="match status" value="1"/>
</dbReference>
<gene>
    <name evidence="4" type="ORF">RASY3_03030</name>
    <name evidence="3" type="ORF">RASY3_18295</name>
</gene>
<dbReference type="Gene3D" id="3.40.50.410">
    <property type="entry name" value="von Willebrand factor, type A domain"/>
    <property type="match status" value="1"/>
</dbReference>
<dbReference type="EMBL" id="JEOB01000004">
    <property type="protein sequence ID" value="EXM38197.1"/>
    <property type="molecule type" value="Genomic_DNA"/>
</dbReference>
<dbReference type="SUPFAM" id="SSF53850">
    <property type="entry name" value="Periplasmic binding protein-like II"/>
    <property type="match status" value="1"/>
</dbReference>
<dbReference type="InterPro" id="IPR036465">
    <property type="entry name" value="vWFA_dom_sf"/>
</dbReference>
<dbReference type="PATRIC" id="fig|1341156.4.peg.319"/>
<evidence type="ECO:0000256" key="1">
    <source>
        <dbReference type="SAM" id="Phobius"/>
    </source>
</evidence>
<comment type="caution">
    <text evidence="3">The sequence shown here is derived from an EMBL/GenBank/DDBJ whole genome shotgun (WGS) entry which is preliminary data.</text>
</comment>
<keyword evidence="5" id="KW-1185">Reference proteome</keyword>
<dbReference type="InterPro" id="IPR002035">
    <property type="entry name" value="VWF_A"/>
</dbReference>
<keyword evidence="1" id="KW-0472">Membrane</keyword>
<dbReference type="PANTHER" id="PTHR10579:SF43">
    <property type="entry name" value="ZINC FINGER (C3HC4-TYPE RING FINGER) FAMILY PROTEIN"/>
    <property type="match status" value="1"/>
</dbReference>
<dbReference type="RefSeq" id="WP_037284976.1">
    <property type="nucleotide sequence ID" value="NZ_JEOB01000001.1"/>
</dbReference>
<feature type="transmembrane region" description="Helical" evidence="1">
    <location>
        <begin position="7"/>
        <end position="27"/>
    </location>
</feature>
<dbReference type="AlphaFoldDB" id="A0A011UYA5"/>
<dbReference type="InterPro" id="IPR051266">
    <property type="entry name" value="CLCR"/>
</dbReference>
<reference evidence="3 5" key="1">
    <citation type="submission" date="2013-06" db="EMBL/GenBank/DDBJ databases">
        <title>Rumen cellulosomics: divergent fiber-degrading strategies revealed by comparative genome-wide analysis of six Ruminococcal strains.</title>
        <authorList>
            <person name="Dassa B."/>
            <person name="Borovok I."/>
            <person name="Lamed R."/>
            <person name="Flint H."/>
            <person name="Yeoman C.J."/>
            <person name="White B."/>
            <person name="Bayer E.A."/>
        </authorList>
    </citation>
    <scope>NUCLEOTIDE SEQUENCE [LARGE SCALE GENOMIC DNA]</scope>
    <source>
        <strain evidence="3 5">SY3</strain>
    </source>
</reference>
<evidence type="ECO:0000313" key="5">
    <source>
        <dbReference type="Proteomes" id="UP000021369"/>
    </source>
</evidence>
<dbReference type="PROSITE" id="PS00018">
    <property type="entry name" value="EF_HAND_1"/>
    <property type="match status" value="1"/>
</dbReference>
<name>A0A011UYA5_RUMAL</name>
<evidence type="ECO:0000313" key="4">
    <source>
        <dbReference type="EMBL" id="EXM40725.1"/>
    </source>
</evidence>
<dbReference type="Pfam" id="PF00092">
    <property type="entry name" value="VWA"/>
    <property type="match status" value="1"/>
</dbReference>
<protein>
    <submittedName>
        <fullName evidence="3">von Willebrand factor A</fullName>
    </submittedName>
</protein>
<sequence length="573" mass="61631">MTKKMKPAVLGAVVVVIGIIIVIIAAVSSNGSKKSKENDTDKNGNKILSAEDIDKNLKNNAEKVTVTRNYAPKGTVSFDDTYAAEELPDIDNTYPVGVEPYGKDIVVEIFSSPEKAGTGTDGWMTEMAEEFNSSNAEVNGKSVGIRLRSISSGTQIDYIAAGVYTPDAISPSANIWCSILSDKGIKTQTITDKTVGNAAGILIDPTTYSSLESEYGTVDIKAIVDATANGTITTGYTNPFVSTTGLNFLAAMLTSFDESNPLSADAVKGFQSFQDNVPFVAYNTLQMRTAAESGTFDCMMMEYQSYTQDVALTNNYKFIPFGMRHDNPLVAVGDISSEKISALQEFAEFCSSDSAKKKATEYGFNGLEDYKGGLDNISGSNWMQIQKLWKKNKNTSKPIAAVFVLDCSGSMSGKPINSLKMSLSNSIKYINSTNYIGVVSYSSGVNVELEIGQFDINQQAYFMGAVDSLTASGNTATYSALSQAVIMLREFMAQNPNVSPMVFLLSDGQYNIGAGMSDINGAVTASQIPIYTIGYNADLDELKAISEMNEAATINADTDDVIYQLKNLFNANL</sequence>
<accession>A0A011UYA5</accession>
<dbReference type="Proteomes" id="UP000021369">
    <property type="component" value="Unassembled WGS sequence"/>
</dbReference>
<evidence type="ECO:0000313" key="3">
    <source>
        <dbReference type="EMBL" id="EXM38197.1"/>
    </source>
</evidence>